<evidence type="ECO:0000259" key="5">
    <source>
        <dbReference type="PROSITE" id="PS50977"/>
    </source>
</evidence>
<dbReference type="SUPFAM" id="SSF46689">
    <property type="entry name" value="Homeodomain-like"/>
    <property type="match status" value="1"/>
</dbReference>
<dbReference type="Gene3D" id="1.10.10.60">
    <property type="entry name" value="Homeodomain-like"/>
    <property type="match status" value="1"/>
</dbReference>
<dbReference type="InterPro" id="IPR001647">
    <property type="entry name" value="HTH_TetR"/>
</dbReference>
<dbReference type="Pfam" id="PF00440">
    <property type="entry name" value="TetR_N"/>
    <property type="match status" value="1"/>
</dbReference>
<keyword evidence="2 4" id="KW-0238">DNA-binding</keyword>
<dbReference type="InterPro" id="IPR036271">
    <property type="entry name" value="Tet_transcr_reg_TetR-rel_C_sf"/>
</dbReference>
<evidence type="ECO:0000256" key="3">
    <source>
        <dbReference type="ARBA" id="ARBA00023163"/>
    </source>
</evidence>
<feature type="DNA-binding region" description="H-T-H motif" evidence="4">
    <location>
        <begin position="23"/>
        <end position="42"/>
    </location>
</feature>
<accession>A0A1I3XS42</accession>
<dbReference type="AlphaFoldDB" id="A0A1I3XS42"/>
<feature type="domain" description="HTH tetR-type" evidence="5">
    <location>
        <begin position="1"/>
        <end position="60"/>
    </location>
</feature>
<dbReference type="InterPro" id="IPR009057">
    <property type="entry name" value="Homeodomain-like_sf"/>
</dbReference>
<dbReference type="OrthoDB" id="509229at2"/>
<dbReference type="PRINTS" id="PR00455">
    <property type="entry name" value="HTHTETR"/>
</dbReference>
<keyword evidence="3" id="KW-0804">Transcription</keyword>
<organism evidence="6 7">
    <name type="scientific">Halobacillus dabanensis</name>
    <dbReference type="NCBI Taxonomy" id="240302"/>
    <lineage>
        <taxon>Bacteria</taxon>
        <taxon>Bacillati</taxon>
        <taxon>Bacillota</taxon>
        <taxon>Bacilli</taxon>
        <taxon>Bacillales</taxon>
        <taxon>Bacillaceae</taxon>
        <taxon>Halobacillus</taxon>
    </lineage>
</organism>
<evidence type="ECO:0000256" key="2">
    <source>
        <dbReference type="ARBA" id="ARBA00023125"/>
    </source>
</evidence>
<reference evidence="7" key="1">
    <citation type="submission" date="2016-10" db="EMBL/GenBank/DDBJ databases">
        <authorList>
            <person name="Varghese N."/>
            <person name="Submissions S."/>
        </authorList>
    </citation>
    <scope>NUCLEOTIDE SEQUENCE [LARGE SCALE GENOMIC DNA]</scope>
    <source>
        <strain evidence="7">CGMCC 1.3704</strain>
    </source>
</reference>
<evidence type="ECO:0000313" key="6">
    <source>
        <dbReference type="EMBL" id="SFK22348.1"/>
    </source>
</evidence>
<keyword evidence="7" id="KW-1185">Reference proteome</keyword>
<dbReference type="EMBL" id="FOSB01000009">
    <property type="protein sequence ID" value="SFK22348.1"/>
    <property type="molecule type" value="Genomic_DNA"/>
</dbReference>
<dbReference type="RefSeq" id="WP_075037411.1">
    <property type="nucleotide sequence ID" value="NZ_FOSB01000009.1"/>
</dbReference>
<proteinExistence type="predicted"/>
<evidence type="ECO:0000313" key="7">
    <source>
        <dbReference type="Proteomes" id="UP000183557"/>
    </source>
</evidence>
<dbReference type="GO" id="GO:0000976">
    <property type="term" value="F:transcription cis-regulatory region binding"/>
    <property type="evidence" value="ECO:0007669"/>
    <property type="project" value="TreeGrafter"/>
</dbReference>
<dbReference type="SUPFAM" id="SSF48498">
    <property type="entry name" value="Tetracyclin repressor-like, C-terminal domain"/>
    <property type="match status" value="1"/>
</dbReference>
<evidence type="ECO:0000256" key="1">
    <source>
        <dbReference type="ARBA" id="ARBA00023015"/>
    </source>
</evidence>
<dbReference type="PROSITE" id="PS50977">
    <property type="entry name" value="HTH_TETR_2"/>
    <property type="match status" value="1"/>
</dbReference>
<sequence>MTKERIMEESLNLFAKYGYENTTLANIAKAVGIKKPSIYNHFNNKEAIFLHVLNKVTTKEKDFWMAYSEASSTRSIADQLHHIYRVYLDHMANSTEGLFFKRVTLFPPEEFASEIKEAFWLIEECMTSIICPVFEQGIDQKLIRPLSTDTLTSAFYTLVDGLFLEENFYDQDVFEQRQQASWEIFWLGIRTPEDKEG</sequence>
<evidence type="ECO:0000256" key="4">
    <source>
        <dbReference type="PROSITE-ProRule" id="PRU00335"/>
    </source>
</evidence>
<dbReference type="PANTHER" id="PTHR30055:SF238">
    <property type="entry name" value="MYCOFACTOCIN BIOSYNTHESIS TRANSCRIPTIONAL REGULATOR MFTR-RELATED"/>
    <property type="match status" value="1"/>
</dbReference>
<dbReference type="Proteomes" id="UP000183557">
    <property type="component" value="Unassembled WGS sequence"/>
</dbReference>
<dbReference type="InterPro" id="IPR050109">
    <property type="entry name" value="HTH-type_TetR-like_transc_reg"/>
</dbReference>
<dbReference type="Gene3D" id="1.10.357.10">
    <property type="entry name" value="Tetracycline Repressor, domain 2"/>
    <property type="match status" value="1"/>
</dbReference>
<gene>
    <name evidence="6" type="ORF">SAMN04487936_109107</name>
</gene>
<dbReference type="PANTHER" id="PTHR30055">
    <property type="entry name" value="HTH-TYPE TRANSCRIPTIONAL REGULATOR RUTR"/>
    <property type="match status" value="1"/>
</dbReference>
<protein>
    <submittedName>
        <fullName evidence="6">Transcriptional regulator, TetR family</fullName>
    </submittedName>
</protein>
<dbReference type="GO" id="GO:0003700">
    <property type="term" value="F:DNA-binding transcription factor activity"/>
    <property type="evidence" value="ECO:0007669"/>
    <property type="project" value="TreeGrafter"/>
</dbReference>
<name>A0A1I3XS42_HALDA</name>
<keyword evidence="1" id="KW-0805">Transcription regulation</keyword>